<proteinExistence type="predicted"/>
<organism evidence="8 9">
    <name type="scientific">Mangrovivirga halotolerans</name>
    <dbReference type="NCBI Taxonomy" id="2993936"/>
    <lineage>
        <taxon>Bacteria</taxon>
        <taxon>Pseudomonadati</taxon>
        <taxon>Bacteroidota</taxon>
        <taxon>Cytophagia</taxon>
        <taxon>Cytophagales</taxon>
        <taxon>Mangrovivirgaceae</taxon>
        <taxon>Mangrovivirga</taxon>
    </lineage>
</organism>
<evidence type="ECO:0000256" key="6">
    <source>
        <dbReference type="SAM" id="Phobius"/>
    </source>
</evidence>
<evidence type="ECO:0000256" key="1">
    <source>
        <dbReference type="ARBA" id="ARBA00005189"/>
    </source>
</evidence>
<gene>
    <name evidence="8" type="ORF">OO013_05865</name>
</gene>
<comment type="caution">
    <text evidence="8">The sequence shown here is derived from an EMBL/GenBank/DDBJ whole genome shotgun (WGS) entry which is preliminary data.</text>
</comment>
<keyword evidence="3" id="KW-0808">Transferase</keyword>
<accession>A0ABT3RP62</accession>
<dbReference type="EMBL" id="JAPFQN010000003">
    <property type="protein sequence ID" value="MCX2743382.1"/>
    <property type="molecule type" value="Genomic_DNA"/>
</dbReference>
<dbReference type="Proteomes" id="UP001209885">
    <property type="component" value="Unassembled WGS sequence"/>
</dbReference>
<evidence type="ECO:0000313" key="8">
    <source>
        <dbReference type="EMBL" id="MCX2743382.1"/>
    </source>
</evidence>
<keyword evidence="2" id="KW-0444">Lipid biosynthesis</keyword>
<feature type="transmembrane region" description="Helical" evidence="6">
    <location>
        <begin position="7"/>
        <end position="34"/>
    </location>
</feature>
<evidence type="ECO:0000256" key="3">
    <source>
        <dbReference type="ARBA" id="ARBA00022679"/>
    </source>
</evidence>
<evidence type="ECO:0000313" key="9">
    <source>
        <dbReference type="Proteomes" id="UP001209885"/>
    </source>
</evidence>
<dbReference type="SMART" id="SM00563">
    <property type="entry name" value="PlsC"/>
    <property type="match status" value="1"/>
</dbReference>
<dbReference type="InterPro" id="IPR002123">
    <property type="entry name" value="Plipid/glycerol_acylTrfase"/>
</dbReference>
<feature type="domain" description="Phospholipid/glycerol acyltransferase" evidence="7">
    <location>
        <begin position="74"/>
        <end position="188"/>
    </location>
</feature>
<dbReference type="RefSeq" id="WP_266055762.1">
    <property type="nucleotide sequence ID" value="NZ_JAPFQN010000003.1"/>
</dbReference>
<dbReference type="PANTHER" id="PTHR10434">
    <property type="entry name" value="1-ACYL-SN-GLYCEROL-3-PHOSPHATE ACYLTRANSFERASE"/>
    <property type="match status" value="1"/>
</dbReference>
<keyword evidence="6" id="KW-0812">Transmembrane</keyword>
<reference evidence="8 9" key="1">
    <citation type="submission" date="2022-11" db="EMBL/GenBank/DDBJ databases">
        <title>The characterization of three novel Bacteroidetes species and genomic analysis of their roles in tidal elemental geochemical cycles.</title>
        <authorList>
            <person name="Ma K."/>
        </authorList>
    </citation>
    <scope>NUCLEOTIDE SEQUENCE [LARGE SCALE GENOMIC DNA]</scope>
    <source>
        <strain evidence="8 9">M17</strain>
    </source>
</reference>
<keyword evidence="9" id="KW-1185">Reference proteome</keyword>
<evidence type="ECO:0000259" key="7">
    <source>
        <dbReference type="SMART" id="SM00563"/>
    </source>
</evidence>
<dbReference type="GO" id="GO:0016746">
    <property type="term" value="F:acyltransferase activity"/>
    <property type="evidence" value="ECO:0007669"/>
    <property type="project" value="UniProtKB-KW"/>
</dbReference>
<dbReference type="SUPFAM" id="SSF69593">
    <property type="entry name" value="Glycerol-3-phosphate (1)-acyltransferase"/>
    <property type="match status" value="1"/>
</dbReference>
<protein>
    <submittedName>
        <fullName evidence="8">Lysophospholipid acyltransferase family protein</fullName>
    </submittedName>
</protein>
<evidence type="ECO:0000256" key="5">
    <source>
        <dbReference type="ARBA" id="ARBA00023315"/>
    </source>
</evidence>
<name>A0ABT3RP62_9BACT</name>
<feature type="transmembrane region" description="Helical" evidence="6">
    <location>
        <begin position="75"/>
        <end position="93"/>
    </location>
</feature>
<comment type="pathway">
    <text evidence="1">Lipid metabolism.</text>
</comment>
<keyword evidence="6" id="KW-1133">Transmembrane helix</keyword>
<keyword evidence="6" id="KW-0472">Membrane</keyword>
<sequence length="253" mass="29621">MKKFFKLIYTIYGAITFVIVFLFLYPFFLLLIFIRPLQKNLHFVNHVWARIWFTAVGMPVHVIKKQKFSSRKQVIFVANHFSYMDIAIMTWLFNNFIFMGKASIARVPLFGYMFKKLHITVDRSRAKDKYAAYRKGLEKIKEGKSLAIFPEGGIRAKNPPVMAPFKDGAFRLAIEQNVAIVPVTLPYNWLVLPDNEFLFSWHKQKIIVHEPIETHEMNEKDIPILKNRVYNIIQNELNSHFPAHDSVTETVNA</sequence>
<dbReference type="CDD" id="cd07989">
    <property type="entry name" value="LPLAT_AGPAT-like"/>
    <property type="match status" value="1"/>
</dbReference>
<evidence type="ECO:0000256" key="4">
    <source>
        <dbReference type="ARBA" id="ARBA00023098"/>
    </source>
</evidence>
<keyword evidence="4" id="KW-0443">Lipid metabolism</keyword>
<dbReference type="Pfam" id="PF01553">
    <property type="entry name" value="Acyltransferase"/>
    <property type="match status" value="1"/>
</dbReference>
<feature type="transmembrane region" description="Helical" evidence="6">
    <location>
        <begin position="46"/>
        <end position="63"/>
    </location>
</feature>
<dbReference type="PANTHER" id="PTHR10434:SF64">
    <property type="entry name" value="1-ACYL-SN-GLYCEROL-3-PHOSPHATE ACYLTRANSFERASE-RELATED"/>
    <property type="match status" value="1"/>
</dbReference>
<evidence type="ECO:0000256" key="2">
    <source>
        <dbReference type="ARBA" id="ARBA00022516"/>
    </source>
</evidence>
<keyword evidence="5 8" id="KW-0012">Acyltransferase</keyword>